<organism evidence="9 10">
    <name type="scientific">Hemibagrus wyckioides</name>
    <dbReference type="NCBI Taxonomy" id="337641"/>
    <lineage>
        <taxon>Eukaryota</taxon>
        <taxon>Metazoa</taxon>
        <taxon>Chordata</taxon>
        <taxon>Craniata</taxon>
        <taxon>Vertebrata</taxon>
        <taxon>Euteleostomi</taxon>
        <taxon>Actinopterygii</taxon>
        <taxon>Neopterygii</taxon>
        <taxon>Teleostei</taxon>
        <taxon>Ostariophysi</taxon>
        <taxon>Siluriformes</taxon>
        <taxon>Bagridae</taxon>
        <taxon>Hemibagrus</taxon>
    </lineage>
</organism>
<name>A0A9D3NM45_9TELE</name>
<dbReference type="SUPFAM" id="SSF48452">
    <property type="entry name" value="TPR-like"/>
    <property type="match status" value="1"/>
</dbReference>
<dbReference type="GO" id="GO:0003341">
    <property type="term" value="P:cilium movement"/>
    <property type="evidence" value="ECO:0007669"/>
    <property type="project" value="TreeGrafter"/>
</dbReference>
<dbReference type="AlphaFoldDB" id="A0A9D3NM45"/>
<dbReference type="Pfam" id="PF13181">
    <property type="entry name" value="TPR_8"/>
    <property type="match status" value="2"/>
</dbReference>
<dbReference type="SMART" id="SM00028">
    <property type="entry name" value="TPR"/>
    <property type="match status" value="5"/>
</dbReference>
<keyword evidence="10" id="KW-1185">Reference proteome</keyword>
<feature type="compositionally biased region" description="Basic and acidic residues" evidence="8">
    <location>
        <begin position="118"/>
        <end position="136"/>
    </location>
</feature>
<dbReference type="InterPro" id="IPR051476">
    <property type="entry name" value="Bac_ResReg_Asp_Phosphatase"/>
</dbReference>
<dbReference type="GO" id="GO:0005737">
    <property type="term" value="C:cytoplasm"/>
    <property type="evidence" value="ECO:0007669"/>
    <property type="project" value="UniProtKB-SubCell"/>
</dbReference>
<dbReference type="PROSITE" id="PS50005">
    <property type="entry name" value="TPR"/>
    <property type="match status" value="1"/>
</dbReference>
<reference evidence="9 10" key="1">
    <citation type="submission" date="2021-06" db="EMBL/GenBank/DDBJ databases">
        <title>Chromosome-level genome assembly of the red-tail catfish (Hemibagrus wyckioides).</title>
        <authorList>
            <person name="Shao F."/>
        </authorList>
    </citation>
    <scope>NUCLEOTIDE SEQUENCE [LARGE SCALE GENOMIC DNA]</scope>
    <source>
        <strain evidence="9">EC202008001</strain>
        <tissue evidence="9">Blood</tissue>
    </source>
</reference>
<dbReference type="Gene3D" id="1.25.40.10">
    <property type="entry name" value="Tetratricopeptide repeat domain"/>
    <property type="match status" value="2"/>
</dbReference>
<dbReference type="PANTHER" id="PTHR46630:SF1">
    <property type="entry name" value="TETRATRICOPEPTIDE REPEAT PROTEIN 29"/>
    <property type="match status" value="1"/>
</dbReference>
<feature type="region of interest" description="Disordered" evidence="8">
    <location>
        <begin position="118"/>
        <end position="149"/>
    </location>
</feature>
<evidence type="ECO:0000256" key="3">
    <source>
        <dbReference type="ARBA" id="ARBA00022737"/>
    </source>
</evidence>
<keyword evidence="2" id="KW-0963">Cytoplasm</keyword>
<protein>
    <recommendedName>
        <fullName evidence="5">Tetratricopeptide repeat protein 29</fullName>
    </recommendedName>
</protein>
<sequence length="732" mass="85248">MQIVQDEINKILGAKPLSKEEKAELEYLRLKHRDRILKSTKAEDLGPHVEECIRKLKSQTRKRSTLRLKQKQRKGDALWTETVTRCSENRRRQKKLDVQFSLGAEDIQCMIQESIENEKAEQKEKERMKEEKDLIKERKRQRQRGLEKKRDLERWTQMEKSFEEMKRRMNMEVAKLKEELEIERDRNKKMARQAKKRQQCLEKQVRMLEIEIEEMKKNAPSTSNVDVKDGKEVSCKRTRHKVSPPVLLLSSLICGENLTACGKINHNQMASASHQKTRFLPDINERSPVKESLQGTKMKKFDRGSAERERIQTTTMSADEILQFRHSLHQNLCVSMLQEGFHLSFKEFFSLLQRWKADRSAAGPDSKLWLRRPLEEQPHKLEMLKEHLTLAEAAQRADQYVEVYERHLALAKFFSEPDDIWLREHFYNLSLKAAHKIKVDSSRREAEANAHLAHLYLERGDLEQAQEHFEMFHRLAIGQSWQDEGGNTHQIRACESLCRVYTMLAQRQLQCGDYPAAIQLLNQAYEMAKEAGDKKMEGEAAYRIGLAYQSMSNQTNAKQFLNMFMEISTALQDMEGLGKAHKATAKSLESEGKISEAIEHLQKYLNICQESNQHELLQDAYMCLGSIYMSRGQYEQSIEYFTPAFETACHFDSKPGIEKAQVCVGIARAHSMLRVYTSNLQNNRATNISALISWKETREEKFHQAYWKRVSSLTIFVAVPGRNISLHEEPPT</sequence>
<dbReference type="Proteomes" id="UP000824219">
    <property type="component" value="Linkage Group LG15"/>
</dbReference>
<comment type="function">
    <text evidence="6">Axonemal protein which is implicated in axonemal and/or peri-axonemal structure assembly and regulates flagellum assembly and beating and therefore sperm motility.</text>
</comment>
<dbReference type="InterPro" id="IPR019734">
    <property type="entry name" value="TPR_rpt"/>
</dbReference>
<dbReference type="GO" id="GO:0036126">
    <property type="term" value="C:sperm flagellum"/>
    <property type="evidence" value="ECO:0007669"/>
    <property type="project" value="TreeGrafter"/>
</dbReference>
<evidence type="ECO:0000313" key="9">
    <source>
        <dbReference type="EMBL" id="KAG7323372.1"/>
    </source>
</evidence>
<comment type="subcellular location">
    <subcellularLocation>
        <location evidence="1">Cytoplasm</location>
    </subcellularLocation>
</comment>
<keyword evidence="3" id="KW-0677">Repeat</keyword>
<keyword evidence="4 7" id="KW-0802">TPR repeat</keyword>
<feature type="repeat" description="TPR" evidence="7">
    <location>
        <begin position="618"/>
        <end position="651"/>
    </location>
</feature>
<dbReference type="PANTHER" id="PTHR46630">
    <property type="entry name" value="TETRATRICOPEPTIDE REPEAT PROTEIN 29"/>
    <property type="match status" value="1"/>
</dbReference>
<evidence type="ECO:0000256" key="7">
    <source>
        <dbReference type="PROSITE-ProRule" id="PRU00339"/>
    </source>
</evidence>
<evidence type="ECO:0000256" key="2">
    <source>
        <dbReference type="ARBA" id="ARBA00022490"/>
    </source>
</evidence>
<evidence type="ECO:0000256" key="4">
    <source>
        <dbReference type="ARBA" id="ARBA00022803"/>
    </source>
</evidence>
<evidence type="ECO:0000313" key="10">
    <source>
        <dbReference type="Proteomes" id="UP000824219"/>
    </source>
</evidence>
<accession>A0A9D3NM45</accession>
<proteinExistence type="predicted"/>
<comment type="caution">
    <text evidence="9">The sequence shown here is derived from an EMBL/GenBank/DDBJ whole genome shotgun (WGS) entry which is preliminary data.</text>
</comment>
<dbReference type="OrthoDB" id="626167at2759"/>
<evidence type="ECO:0000256" key="1">
    <source>
        <dbReference type="ARBA" id="ARBA00004496"/>
    </source>
</evidence>
<evidence type="ECO:0000256" key="8">
    <source>
        <dbReference type="SAM" id="MobiDB-lite"/>
    </source>
</evidence>
<dbReference type="EMBL" id="JAHKSW010000015">
    <property type="protein sequence ID" value="KAG7323372.1"/>
    <property type="molecule type" value="Genomic_DNA"/>
</dbReference>
<dbReference type="InterPro" id="IPR011990">
    <property type="entry name" value="TPR-like_helical_dom_sf"/>
</dbReference>
<evidence type="ECO:0000256" key="6">
    <source>
        <dbReference type="ARBA" id="ARBA00044739"/>
    </source>
</evidence>
<evidence type="ECO:0000256" key="5">
    <source>
        <dbReference type="ARBA" id="ARBA00040665"/>
    </source>
</evidence>
<gene>
    <name evidence="9" type="ORF">KOW79_013074</name>
</gene>